<dbReference type="EMBL" id="UINC01088471">
    <property type="protein sequence ID" value="SVC38726.1"/>
    <property type="molecule type" value="Genomic_DNA"/>
</dbReference>
<reference evidence="1" key="1">
    <citation type="submission" date="2018-05" db="EMBL/GenBank/DDBJ databases">
        <authorList>
            <person name="Lanie J.A."/>
            <person name="Ng W.-L."/>
            <person name="Kazmierczak K.M."/>
            <person name="Andrzejewski T.M."/>
            <person name="Davidsen T.M."/>
            <person name="Wayne K.J."/>
            <person name="Tettelin H."/>
            <person name="Glass J.I."/>
            <person name="Rusch D."/>
            <person name="Podicherti R."/>
            <person name="Tsui H.-C.T."/>
            <person name="Winkler M.E."/>
        </authorList>
    </citation>
    <scope>NUCLEOTIDE SEQUENCE</scope>
</reference>
<evidence type="ECO:0000313" key="1">
    <source>
        <dbReference type="EMBL" id="SVC38726.1"/>
    </source>
</evidence>
<proteinExistence type="predicted"/>
<evidence type="ECO:0008006" key="2">
    <source>
        <dbReference type="Google" id="ProtNLM"/>
    </source>
</evidence>
<dbReference type="AlphaFoldDB" id="A0A382LQ90"/>
<organism evidence="1">
    <name type="scientific">marine metagenome</name>
    <dbReference type="NCBI Taxonomy" id="408172"/>
    <lineage>
        <taxon>unclassified sequences</taxon>
        <taxon>metagenomes</taxon>
        <taxon>ecological metagenomes</taxon>
    </lineage>
</organism>
<name>A0A382LQ90_9ZZZZ</name>
<protein>
    <recommendedName>
        <fullName evidence="2">DNA recombination and repair protein Rad51-like C-terminal domain-containing protein</fullName>
    </recommendedName>
</protein>
<sequence>MAQDNLQIKDILEQNTLNVIFYDDSFTKTTFFVKELSKWNIPIFYLDFDLLYSGFVKSRQTPLPKNITLLCPNADNLHENLKSVIDKISKIKSLVIIDSLNGFFNLLEDRKDTGQIINSFIMLLVSSAKNANSIVVIGSLSKLINENEWVLYNTGRHIIENKHMTKIQLTESNGNIIVKNLKPDKSKNTVIFS</sequence>
<accession>A0A382LQ90</accession>
<gene>
    <name evidence="1" type="ORF">METZ01_LOCUS291580</name>
</gene>